<name>A0A6P7TEV8_9MOLL</name>
<feature type="compositionally biased region" description="Basic and acidic residues" evidence="7">
    <location>
        <begin position="835"/>
        <end position="854"/>
    </location>
</feature>
<feature type="compositionally biased region" description="Low complexity" evidence="7">
    <location>
        <begin position="427"/>
        <end position="436"/>
    </location>
</feature>
<dbReference type="SMART" id="SM00479">
    <property type="entry name" value="EXOIII"/>
    <property type="match status" value="1"/>
</dbReference>
<feature type="compositionally biased region" description="Polar residues" evidence="7">
    <location>
        <begin position="668"/>
        <end position="685"/>
    </location>
</feature>
<feature type="region of interest" description="Disordered" evidence="7">
    <location>
        <begin position="780"/>
        <end position="808"/>
    </location>
</feature>
<reference evidence="10" key="1">
    <citation type="submission" date="2025-08" db="UniProtKB">
        <authorList>
            <consortium name="RefSeq"/>
        </authorList>
    </citation>
    <scope>IDENTIFICATION</scope>
</reference>
<evidence type="ECO:0000256" key="4">
    <source>
        <dbReference type="ARBA" id="ARBA00022801"/>
    </source>
</evidence>
<feature type="compositionally biased region" description="Basic and acidic residues" evidence="7">
    <location>
        <begin position="693"/>
        <end position="702"/>
    </location>
</feature>
<evidence type="ECO:0000256" key="3">
    <source>
        <dbReference type="ARBA" id="ARBA00022722"/>
    </source>
</evidence>
<feature type="compositionally biased region" description="Basic and acidic residues" evidence="7">
    <location>
        <begin position="285"/>
        <end position="295"/>
    </location>
</feature>
<feature type="region of interest" description="Disordered" evidence="7">
    <location>
        <begin position="831"/>
        <end position="864"/>
    </location>
</feature>
<feature type="compositionally biased region" description="Low complexity" evidence="7">
    <location>
        <begin position="513"/>
        <end position="533"/>
    </location>
</feature>
<dbReference type="PANTHER" id="PTHR12801:SF115">
    <property type="entry name" value="FI18136P1-RELATED"/>
    <property type="match status" value="1"/>
</dbReference>
<dbReference type="RefSeq" id="XP_029649748.1">
    <property type="nucleotide sequence ID" value="XM_029793888.2"/>
</dbReference>
<evidence type="ECO:0000256" key="5">
    <source>
        <dbReference type="ARBA" id="ARBA00022839"/>
    </source>
</evidence>
<dbReference type="GO" id="GO:0005634">
    <property type="term" value="C:nucleus"/>
    <property type="evidence" value="ECO:0007669"/>
    <property type="project" value="UniProtKB-SubCell"/>
</dbReference>
<gene>
    <name evidence="10" type="primary">LOC115223380</name>
</gene>
<feature type="domain" description="Exonuclease" evidence="8">
    <location>
        <begin position="1217"/>
        <end position="1376"/>
    </location>
</feature>
<dbReference type="PANTHER" id="PTHR12801">
    <property type="entry name" value="RNA EXONUCLEASE REXO1 / RECO3 FAMILY MEMBER-RELATED"/>
    <property type="match status" value="1"/>
</dbReference>
<organism evidence="9 10">
    <name type="scientific">Octopus sinensis</name>
    <name type="common">East Asian common octopus</name>
    <dbReference type="NCBI Taxonomy" id="2607531"/>
    <lineage>
        <taxon>Eukaryota</taxon>
        <taxon>Metazoa</taxon>
        <taxon>Spiralia</taxon>
        <taxon>Lophotrochozoa</taxon>
        <taxon>Mollusca</taxon>
        <taxon>Cephalopoda</taxon>
        <taxon>Coleoidea</taxon>
        <taxon>Octopodiformes</taxon>
        <taxon>Octopoda</taxon>
        <taxon>Incirrata</taxon>
        <taxon>Octopodidae</taxon>
        <taxon>Octopus</taxon>
    </lineage>
</organism>
<evidence type="ECO:0000259" key="8">
    <source>
        <dbReference type="SMART" id="SM00479"/>
    </source>
</evidence>
<dbReference type="CDD" id="cd06145">
    <property type="entry name" value="REX1_like"/>
    <property type="match status" value="1"/>
</dbReference>
<feature type="compositionally biased region" description="Basic and acidic residues" evidence="7">
    <location>
        <begin position="441"/>
        <end position="461"/>
    </location>
</feature>
<dbReference type="Proteomes" id="UP000515154">
    <property type="component" value="Linkage group LG23"/>
</dbReference>
<dbReference type="GO" id="GO:0003676">
    <property type="term" value="F:nucleic acid binding"/>
    <property type="evidence" value="ECO:0007669"/>
    <property type="project" value="InterPro"/>
</dbReference>
<dbReference type="InterPro" id="IPR012337">
    <property type="entry name" value="RNaseH-like_sf"/>
</dbReference>
<dbReference type="InterPro" id="IPR047021">
    <property type="entry name" value="REXO1/3/4-like"/>
</dbReference>
<dbReference type="Gene3D" id="3.30.420.10">
    <property type="entry name" value="Ribonuclease H-like superfamily/Ribonuclease H"/>
    <property type="match status" value="1"/>
</dbReference>
<dbReference type="KEGG" id="osn:115223380"/>
<sequence length="1380" mass="154864">MFPSSGYFRGLDCPFYASGLCERPYCHYKHSKQPPTDKDSSWIGKNVSSQRFCNVAEEPKVVDIEKQKKSLVANELERSKNLKNQFAESNPIVKDLSKLYVYNPQASIPGLYESSTDGNTDGKYKNYAKYCVNGTPAYQPTCDKRPKETPYDVFAQSKKKEKVKEYSCDGAVNSAPEYNPTPISKLKRMQKYSSQSNTHSVLEYDPVSNFEAGFGNKTYLNLDNPYIATTNNKVQAPSKDQVYKPSSVRPLASDEEDEDHELVIDAKFSDDSEDGVVDTTIYLSDEQHSDNESESRTTTGVVKSSLYKSSNSINPTDIRSNQPVHNQTPKHTSSVSHKSINSNKTSSDSSHSKTSKSSKGSVDLSANQSKDEKKKSESSSSGSSNSSSSNSSSKSKLEKKKSSDDKSAKEKKKAESGSKSSEKKATNSSDSNGSSSLKETSCSKKEKKDVHLKEKHVGEKMKKPKDHHSLNSKNCQSGEQIEKEKDRHKGEVEKVGNVKVKLKEGRCEEVRRSNSLSSSSLLSSSSSSSSTLSVKKGNEPERRKSDPLYKSDSSKHEFNADQKKEHVRRKSESEKKSDGKSHQLELVKRKSESEMRKTEHERRKETSLHKTDADLKRKEDKKIVQNHNTTEKNRVEKIKPKKEVNVEKSCDKEKLKKLKSKTLEINKKSVSQTSVKTEGVHSSSPEKSKKRVLSGEKSLESNKKRHCSEKHLSSSSDENHSSKKIFTSDMASKSIKRKAPIEGQSKSSSIFSSSSSNCKLPLKKPKNSYSVSIYDLFGKDSDEEEEGSSNTLNQSAGDESTGLSDDDELNVIFGDTDLSENDPYEECLKIFNESNNEKRQSNPIKNEKKKREVVRPPPSMDDGKKRVAHAAAANRQCNDKLKKLVRPVIAKPSPAQVMQNRILEMQKRSANPMLRKDKPVIGKSLLKKVVLPKLQLKLPDMSMPESCNINVFRTVAGTAAKTQSRVAHVPKKEVLKRPTITPDSSSKVPVAIRQRYLNLIIDEYVKLIDSEWEAMKKGEEEEKDVYRSCNTKVGYLNKAIHLIKRLRSGCLGTLKKLLPSTNPPPAPCKETKKLEHQLTGLALYERVKQYILTEEELRENHFPRPEGLGRSKYYISDVTKEPYLPSDERFCCRCGKTYRVTSSGRAAVEDECLYHWAKPVRRRYGNTIETRYRCCQAEVGSTGCEVGGTHVHHKNKFDGSSGYMITPDREMPPEGPGVFAMDCEMLYTTAGMEVARVTVVDSECNVVYETLVKPDHEILDYNTRFSGITEEDMKGVATKLIHVQAVLLHYFSSQAILVGHSLENDLMSVKLIHSCVVDTSVLYPHRAGRPLKRALKNLTHDYLNTTIQEGIDGHDSQEDAIAAMRLVHYKIQQDGNKYRS</sequence>
<evidence type="ECO:0000313" key="9">
    <source>
        <dbReference type="Proteomes" id="UP000515154"/>
    </source>
</evidence>
<proteinExistence type="inferred from homology"/>
<keyword evidence="5 10" id="KW-0269">Exonuclease</keyword>
<evidence type="ECO:0000256" key="6">
    <source>
        <dbReference type="ARBA" id="ARBA00023242"/>
    </source>
</evidence>
<feature type="compositionally biased region" description="Low complexity" evidence="7">
    <location>
        <begin position="745"/>
        <end position="756"/>
    </location>
</feature>
<dbReference type="GO" id="GO:0004527">
    <property type="term" value="F:exonuclease activity"/>
    <property type="evidence" value="ECO:0007669"/>
    <property type="project" value="UniProtKB-KW"/>
</dbReference>
<dbReference type="SUPFAM" id="SSF53098">
    <property type="entry name" value="Ribonuclease H-like"/>
    <property type="match status" value="1"/>
</dbReference>
<keyword evidence="9" id="KW-1185">Reference proteome</keyword>
<comment type="subcellular location">
    <subcellularLocation>
        <location evidence="1">Nucleus</location>
    </subcellularLocation>
</comment>
<feature type="region of interest" description="Disordered" evidence="7">
    <location>
        <begin position="237"/>
        <end position="259"/>
    </location>
</feature>
<protein>
    <submittedName>
        <fullName evidence="10">RNA exonuclease 1 homolog</fullName>
    </submittedName>
</protein>
<dbReference type="FunFam" id="3.30.420.10:FF:000019">
    <property type="entry name" value="RNA exonuclease NEF-sp"/>
    <property type="match status" value="1"/>
</dbReference>
<keyword evidence="4" id="KW-0378">Hydrolase</keyword>
<feature type="compositionally biased region" description="Basic and acidic residues" evidence="7">
    <location>
        <begin position="480"/>
        <end position="512"/>
    </location>
</feature>
<keyword evidence="3" id="KW-0540">Nuclease</keyword>
<dbReference type="InterPro" id="IPR013520">
    <property type="entry name" value="Ribonucl_H"/>
</dbReference>
<dbReference type="InterPro" id="IPR034922">
    <property type="entry name" value="REX1-like_exo"/>
</dbReference>
<dbReference type="InterPro" id="IPR036397">
    <property type="entry name" value="RNaseH_sf"/>
</dbReference>
<feature type="compositionally biased region" description="Basic and acidic residues" evidence="7">
    <location>
        <begin position="709"/>
        <end position="721"/>
    </location>
</feature>
<dbReference type="InterPro" id="IPR031736">
    <property type="entry name" value="REXO1-like_dom"/>
</dbReference>
<evidence type="ECO:0000256" key="2">
    <source>
        <dbReference type="ARBA" id="ARBA00006357"/>
    </source>
</evidence>
<feature type="region of interest" description="Disordered" evidence="7">
    <location>
        <begin position="284"/>
        <end position="765"/>
    </location>
</feature>
<dbReference type="Pfam" id="PF15870">
    <property type="entry name" value="EloA-BP1"/>
    <property type="match status" value="2"/>
</dbReference>
<feature type="compositionally biased region" description="Low complexity" evidence="7">
    <location>
        <begin position="378"/>
        <end position="394"/>
    </location>
</feature>
<feature type="compositionally biased region" description="Polar residues" evidence="7">
    <location>
        <begin position="788"/>
        <end position="803"/>
    </location>
</feature>
<evidence type="ECO:0000313" key="10">
    <source>
        <dbReference type="RefSeq" id="XP_029649748.1"/>
    </source>
</evidence>
<comment type="similarity">
    <text evidence="2">Belongs to the REXO1/REXO3 family.</text>
</comment>
<feature type="compositionally biased region" description="Polar residues" evidence="7">
    <location>
        <begin position="296"/>
        <end position="337"/>
    </location>
</feature>
<feature type="compositionally biased region" description="Basic and acidic residues" evidence="7">
    <location>
        <begin position="536"/>
        <end position="654"/>
    </location>
</feature>
<evidence type="ECO:0000256" key="1">
    <source>
        <dbReference type="ARBA" id="ARBA00004123"/>
    </source>
</evidence>
<accession>A0A6P7TEV8</accession>
<feature type="compositionally biased region" description="Basic and acidic residues" evidence="7">
    <location>
        <begin position="400"/>
        <end position="425"/>
    </location>
</feature>
<keyword evidence="6" id="KW-0539">Nucleus</keyword>
<feature type="compositionally biased region" description="Low complexity" evidence="7">
    <location>
        <begin position="338"/>
        <end position="349"/>
    </location>
</feature>
<evidence type="ECO:0000256" key="7">
    <source>
        <dbReference type="SAM" id="MobiDB-lite"/>
    </source>
</evidence>